<accession>Q73NI0</accession>
<dbReference type="AlphaFoldDB" id="Q73NI0"/>
<keyword evidence="3" id="KW-1185">Reference proteome</keyword>
<evidence type="ECO:0000313" key="3">
    <source>
        <dbReference type="Proteomes" id="UP000008212"/>
    </source>
</evidence>
<dbReference type="Proteomes" id="UP000008212">
    <property type="component" value="Chromosome"/>
</dbReference>
<dbReference type="HOGENOM" id="CLU_2940461_0_0_12"/>
<reference evidence="2 3" key="1">
    <citation type="journal article" date="2004" name="Proc. Natl. Acad. Sci. U.S.A.">
        <title>Comparison of the genome of the oral pathogen Treponema denticola with other spirochete genomes.</title>
        <authorList>
            <person name="Seshadri R."/>
            <person name="Myers G.S."/>
            <person name="Tettelin H."/>
            <person name="Eisen J.A."/>
            <person name="Heidelberg J.F."/>
            <person name="Dodson R.J."/>
            <person name="Davidsen T.M."/>
            <person name="DeBoy R.T."/>
            <person name="Fouts D.E."/>
            <person name="Haft D.H."/>
            <person name="Selengut J."/>
            <person name="Ren Q."/>
            <person name="Brinkac L.M."/>
            <person name="Madupu R."/>
            <person name="Kolonay J."/>
            <person name="Durkin S.A."/>
            <person name="Daugherty S.C."/>
            <person name="Shetty J."/>
            <person name="Shvartsbeyn A."/>
            <person name="Gebregeorgis E."/>
            <person name="Geer K."/>
            <person name="Tsegaye G."/>
            <person name="Malek J."/>
            <person name="Ayodeji B."/>
            <person name="Shatsman S."/>
            <person name="McLeod M.P."/>
            <person name="Smajs D."/>
            <person name="Howell J.K."/>
            <person name="Pal S."/>
            <person name="Amin A."/>
            <person name="Vashisth P."/>
            <person name="McNeill T.Z."/>
            <person name="Xiang Q."/>
            <person name="Sodergren E."/>
            <person name="Baca E."/>
            <person name="Weinstock G.M."/>
            <person name="Norris S.J."/>
            <person name="Fraser C.M."/>
            <person name="Paulsen I.T."/>
        </authorList>
    </citation>
    <scope>NUCLEOTIDE SEQUENCE [LARGE SCALE GENOMIC DNA]</scope>
    <source>
        <strain evidence="3">ATCC 35405 / DSM 14222 / CIP 103919 / JCM 8153 / KCTC 15104</strain>
    </source>
</reference>
<dbReference type="PATRIC" id="fig|243275.7.peg.1130"/>
<dbReference type="KEGG" id="tde:TDE_1172"/>
<organism evidence="2 3">
    <name type="scientific">Treponema denticola (strain ATCC 35405 / DSM 14222 / CIP 103919 / JCM 8153 / KCTC 15104)</name>
    <dbReference type="NCBI Taxonomy" id="243275"/>
    <lineage>
        <taxon>Bacteria</taxon>
        <taxon>Pseudomonadati</taxon>
        <taxon>Spirochaetota</taxon>
        <taxon>Spirochaetia</taxon>
        <taxon>Spirochaetales</taxon>
        <taxon>Treponemataceae</taxon>
        <taxon>Treponema</taxon>
    </lineage>
</organism>
<keyword evidence="1" id="KW-0472">Membrane</keyword>
<evidence type="ECO:0000256" key="1">
    <source>
        <dbReference type="SAM" id="Phobius"/>
    </source>
</evidence>
<gene>
    <name evidence="2" type="ordered locus">TDE_1172</name>
</gene>
<keyword evidence="1" id="KW-0812">Transmembrane</keyword>
<feature type="transmembrane region" description="Helical" evidence="1">
    <location>
        <begin position="7"/>
        <end position="28"/>
    </location>
</feature>
<dbReference type="PaxDb" id="243275-TDE_1172"/>
<feature type="transmembrane region" description="Helical" evidence="1">
    <location>
        <begin position="34"/>
        <end position="55"/>
    </location>
</feature>
<sequence length="64" mass="7519">MRYKMRYFLAVLLCIVLYFVIFGGLGVILDMPLYNLGAMFYLLNIGYIGLCVFLWKKITKKNDK</sequence>
<dbReference type="EMBL" id="AE017226">
    <property type="protein sequence ID" value="AAS11661.1"/>
    <property type="molecule type" value="Genomic_DNA"/>
</dbReference>
<dbReference type="STRING" id="243275.TDE_1172"/>
<name>Q73NI0_TREDE</name>
<protein>
    <submittedName>
        <fullName evidence="2">Uncharacterized protein</fullName>
    </submittedName>
</protein>
<proteinExistence type="predicted"/>
<evidence type="ECO:0000313" key="2">
    <source>
        <dbReference type="EMBL" id="AAS11661.1"/>
    </source>
</evidence>
<keyword evidence="1" id="KW-1133">Transmembrane helix</keyword>